<comment type="similarity">
    <text evidence="1">Belongs to the glycosyl hydrolase 30 family.</text>
</comment>
<dbReference type="InterPro" id="IPR001139">
    <property type="entry name" value="Glyco_hydro_30"/>
</dbReference>
<dbReference type="GO" id="GO:0004348">
    <property type="term" value="F:glucosylceramidase activity"/>
    <property type="evidence" value="ECO:0007669"/>
    <property type="project" value="InterPro"/>
</dbReference>
<dbReference type="PANTHER" id="PTHR11069:SF23">
    <property type="entry name" value="LYSOSOMAL ACID GLUCOSYLCERAMIDASE"/>
    <property type="match status" value="1"/>
</dbReference>
<dbReference type="GO" id="GO:0016020">
    <property type="term" value="C:membrane"/>
    <property type="evidence" value="ECO:0007669"/>
    <property type="project" value="GOC"/>
</dbReference>
<evidence type="ECO:0000313" key="7">
    <source>
        <dbReference type="EMBL" id="KAF2829595.1"/>
    </source>
</evidence>
<dbReference type="GO" id="GO:0006680">
    <property type="term" value="P:glucosylceramide catabolic process"/>
    <property type="evidence" value="ECO:0007669"/>
    <property type="project" value="TreeGrafter"/>
</dbReference>
<dbReference type="OrthoDB" id="2012278at2759"/>
<dbReference type="PANTHER" id="PTHR11069">
    <property type="entry name" value="GLUCOSYLCERAMIDASE"/>
    <property type="match status" value="1"/>
</dbReference>
<evidence type="ECO:0000256" key="2">
    <source>
        <dbReference type="ARBA" id="ARBA00022729"/>
    </source>
</evidence>
<feature type="domain" description="Endo-beta-1,6-galactanase-like" evidence="5">
    <location>
        <begin position="30"/>
        <end position="264"/>
    </location>
</feature>
<feature type="domain" description="Glycosyl hydrolase family 30 beta sandwich" evidence="6">
    <location>
        <begin position="387"/>
        <end position="469"/>
    </location>
</feature>
<keyword evidence="2 4" id="KW-0732">Signal</keyword>
<dbReference type="SUPFAM" id="SSF51011">
    <property type="entry name" value="Glycosyl hydrolase domain"/>
    <property type="match status" value="1"/>
</dbReference>
<evidence type="ECO:0000313" key="8">
    <source>
        <dbReference type="Proteomes" id="UP000799424"/>
    </source>
</evidence>
<evidence type="ECO:0000259" key="5">
    <source>
        <dbReference type="Pfam" id="PF14587"/>
    </source>
</evidence>
<feature type="signal peptide" evidence="4">
    <location>
        <begin position="1"/>
        <end position="19"/>
    </location>
</feature>
<feature type="chain" id="PRO_5025518069" evidence="4">
    <location>
        <begin position="20"/>
        <end position="482"/>
    </location>
</feature>
<keyword evidence="8" id="KW-1185">Reference proteome</keyword>
<organism evidence="7 8">
    <name type="scientific">Ophiobolus disseminans</name>
    <dbReference type="NCBI Taxonomy" id="1469910"/>
    <lineage>
        <taxon>Eukaryota</taxon>
        <taxon>Fungi</taxon>
        <taxon>Dikarya</taxon>
        <taxon>Ascomycota</taxon>
        <taxon>Pezizomycotina</taxon>
        <taxon>Dothideomycetes</taxon>
        <taxon>Pleosporomycetidae</taxon>
        <taxon>Pleosporales</taxon>
        <taxon>Pleosporineae</taxon>
        <taxon>Phaeosphaeriaceae</taxon>
        <taxon>Ophiobolus</taxon>
    </lineage>
</organism>
<name>A0A6A7AAF2_9PLEO</name>
<evidence type="ECO:0000259" key="6">
    <source>
        <dbReference type="Pfam" id="PF17189"/>
    </source>
</evidence>
<accession>A0A6A7AAF2</accession>
<dbReference type="InterPro" id="IPR017853">
    <property type="entry name" value="GH"/>
</dbReference>
<dbReference type="Gene3D" id="3.20.20.80">
    <property type="entry name" value="Glycosidases"/>
    <property type="match status" value="1"/>
</dbReference>
<dbReference type="InterPro" id="IPR039514">
    <property type="entry name" value="6GAL-like"/>
</dbReference>
<dbReference type="AlphaFoldDB" id="A0A6A7AAF2"/>
<protein>
    <submittedName>
        <fullName evidence="7">Glycoside hydrolase</fullName>
    </submittedName>
</protein>
<gene>
    <name evidence="7" type="ORF">CC86DRAFT_285398</name>
</gene>
<dbReference type="Proteomes" id="UP000799424">
    <property type="component" value="Unassembled WGS sequence"/>
</dbReference>
<dbReference type="EMBL" id="MU006220">
    <property type="protein sequence ID" value="KAF2829595.1"/>
    <property type="molecule type" value="Genomic_DNA"/>
</dbReference>
<dbReference type="Pfam" id="PF14587">
    <property type="entry name" value="Glyco_hydr_30_2"/>
    <property type="match status" value="1"/>
</dbReference>
<evidence type="ECO:0000256" key="1">
    <source>
        <dbReference type="ARBA" id="ARBA00005382"/>
    </source>
</evidence>
<evidence type="ECO:0000256" key="3">
    <source>
        <dbReference type="ARBA" id="ARBA00022801"/>
    </source>
</evidence>
<dbReference type="InterPro" id="IPR013780">
    <property type="entry name" value="Glyco_hydro_b"/>
</dbReference>
<reference evidence="7" key="1">
    <citation type="journal article" date="2020" name="Stud. Mycol.">
        <title>101 Dothideomycetes genomes: a test case for predicting lifestyles and emergence of pathogens.</title>
        <authorList>
            <person name="Haridas S."/>
            <person name="Albert R."/>
            <person name="Binder M."/>
            <person name="Bloem J."/>
            <person name="Labutti K."/>
            <person name="Salamov A."/>
            <person name="Andreopoulos B."/>
            <person name="Baker S."/>
            <person name="Barry K."/>
            <person name="Bills G."/>
            <person name="Bluhm B."/>
            <person name="Cannon C."/>
            <person name="Castanera R."/>
            <person name="Culley D."/>
            <person name="Daum C."/>
            <person name="Ezra D."/>
            <person name="Gonzalez J."/>
            <person name="Henrissat B."/>
            <person name="Kuo A."/>
            <person name="Liang C."/>
            <person name="Lipzen A."/>
            <person name="Lutzoni F."/>
            <person name="Magnuson J."/>
            <person name="Mondo S."/>
            <person name="Nolan M."/>
            <person name="Ohm R."/>
            <person name="Pangilinan J."/>
            <person name="Park H.-J."/>
            <person name="Ramirez L."/>
            <person name="Alfaro M."/>
            <person name="Sun H."/>
            <person name="Tritt A."/>
            <person name="Yoshinaga Y."/>
            <person name="Zwiers L.-H."/>
            <person name="Turgeon B."/>
            <person name="Goodwin S."/>
            <person name="Spatafora J."/>
            <person name="Crous P."/>
            <person name="Grigoriev I."/>
        </authorList>
    </citation>
    <scope>NUCLEOTIDE SEQUENCE</scope>
    <source>
        <strain evidence="7">CBS 113818</strain>
    </source>
</reference>
<evidence type="ECO:0000256" key="4">
    <source>
        <dbReference type="SAM" id="SignalP"/>
    </source>
</evidence>
<sequence length="482" mass="51402">MRATLSHLAVFAAPLAAYAAPSLEVRQASQKVTIDLTKKYQTMDGFGFSGAFQRANLIVNLQAPKQREVLDLLFNTTTGAGFSIVRNGIGSTPNSNSDFMNTILPKCPSTPAEVTPTYSGYAWDGKDSGQLFLSQRAQEYGVKTFYADAWSAPGCMKTNNQDTNGGQLCGVSGTNCKSGDWKQAYANYLVAYVNFYAAAGIKVTHLGFLNEPDFSTSYASMQSSGTQAADFIKVLRPTLDRANLTSVGINCCDATGWSVAGQHAQQIASAGAESMVYAITSHEYTSRISGTIRTNARVWQTEYSDLNGGWSTAWYSNGGTGDGFTWANTVFNGVVNSNLSAYIFWEGVQDRKTNNNNNEKLILVDGQTYQVSKRLWAFAQFRVVRPGAVRVAASGGSNLKSAAFRNTDGSVAVVIINSATSAQTIGIALPGYPIASAWYTDNTHDMAVAAVTLATDGTASAGVPARGMISFLFTTPGNGTTV</sequence>
<proteinExistence type="inferred from homology"/>
<dbReference type="Gene3D" id="2.60.40.1180">
    <property type="entry name" value="Golgi alpha-mannosidase II"/>
    <property type="match status" value="1"/>
</dbReference>
<dbReference type="Pfam" id="PF17189">
    <property type="entry name" value="Glyco_hydro_30C"/>
    <property type="match status" value="1"/>
</dbReference>
<dbReference type="InterPro" id="IPR033452">
    <property type="entry name" value="GH30_C"/>
</dbReference>
<dbReference type="SUPFAM" id="SSF51445">
    <property type="entry name" value="(Trans)glycosidases"/>
    <property type="match status" value="1"/>
</dbReference>
<keyword evidence="3 7" id="KW-0378">Hydrolase</keyword>